<protein>
    <recommendedName>
        <fullName evidence="1">Spore protein YkvP/CgeB glycosyl transferase-like domain-containing protein</fullName>
    </recommendedName>
</protein>
<keyword evidence="3" id="KW-1185">Reference proteome</keyword>
<gene>
    <name evidence="2" type="ORF">GCM10011505_05970</name>
</gene>
<reference evidence="3" key="1">
    <citation type="journal article" date="2019" name="Int. J. Syst. Evol. Microbiol.">
        <title>The Global Catalogue of Microorganisms (GCM) 10K type strain sequencing project: providing services to taxonomists for standard genome sequencing and annotation.</title>
        <authorList>
            <consortium name="The Broad Institute Genomics Platform"/>
            <consortium name="The Broad Institute Genome Sequencing Center for Infectious Disease"/>
            <person name="Wu L."/>
            <person name="Ma J."/>
        </authorList>
    </citation>
    <scope>NUCLEOTIDE SEQUENCE [LARGE SCALE GENOMIC DNA]</scope>
    <source>
        <strain evidence="3">CGMCC 1.10188</strain>
    </source>
</reference>
<organism evidence="2 3">
    <name type="scientific">Tistrella bauzanensis</name>
    <dbReference type="NCBI Taxonomy" id="657419"/>
    <lineage>
        <taxon>Bacteria</taxon>
        <taxon>Pseudomonadati</taxon>
        <taxon>Pseudomonadota</taxon>
        <taxon>Alphaproteobacteria</taxon>
        <taxon>Geminicoccales</taxon>
        <taxon>Geminicoccaceae</taxon>
        <taxon>Tistrella</taxon>
    </lineage>
</organism>
<dbReference type="InterPro" id="IPR055259">
    <property type="entry name" value="YkvP/CgeB_Glyco_trans-like"/>
</dbReference>
<accession>A0ABQ1IAJ5</accession>
<feature type="domain" description="Spore protein YkvP/CgeB glycosyl transferase-like" evidence="1">
    <location>
        <begin position="203"/>
        <end position="345"/>
    </location>
</feature>
<dbReference type="Gene3D" id="3.40.50.2000">
    <property type="entry name" value="Glycogen Phosphorylase B"/>
    <property type="match status" value="1"/>
</dbReference>
<name>A0ABQ1IAJ5_9PROT</name>
<proteinExistence type="predicted"/>
<dbReference type="Proteomes" id="UP000603352">
    <property type="component" value="Unassembled WGS sequence"/>
</dbReference>
<evidence type="ECO:0000259" key="1">
    <source>
        <dbReference type="Pfam" id="PF13524"/>
    </source>
</evidence>
<dbReference type="SUPFAM" id="SSF53756">
    <property type="entry name" value="UDP-Glycosyltransferase/glycogen phosphorylase"/>
    <property type="match status" value="1"/>
</dbReference>
<dbReference type="EMBL" id="BMDZ01000004">
    <property type="protein sequence ID" value="GGB27498.1"/>
    <property type="molecule type" value="Genomic_DNA"/>
</dbReference>
<dbReference type="Pfam" id="PF13524">
    <property type="entry name" value="Glyco_trans_1_2"/>
    <property type="match status" value="1"/>
</dbReference>
<evidence type="ECO:0000313" key="3">
    <source>
        <dbReference type="Proteomes" id="UP000603352"/>
    </source>
</evidence>
<comment type="caution">
    <text evidence="2">The sequence shown here is derived from an EMBL/GenBank/DDBJ whole genome shotgun (WGS) entry which is preliminary data.</text>
</comment>
<evidence type="ECO:0000313" key="2">
    <source>
        <dbReference type="EMBL" id="GGB27498.1"/>
    </source>
</evidence>
<dbReference type="RefSeq" id="WP_188574758.1">
    <property type="nucleotide sequence ID" value="NZ_BMDZ01000004.1"/>
</dbReference>
<sequence>MKIAFYGSSILSSYWNGAATYYRGIIRALVAHGWQVTFYEPDALGRQENRDIDPPSWCEVVVYPATPASMADAAAQASRADVVIKASGVGVFDDALLAAVTAATRPDALRMFWDVDAPATLAAMRDDREPVLRRVLPALDGVLTYGGGPGVAADYAGFGAKDCTPVYNAVDADTHFPVPPEPRFACDLAFLGNRLPDREARVRDFFLEPARQAPHLTMLLGGSGWVQGDLPPNVRAIGHVRTADHNAFNVSPRAVLNINRDSMAASGFSPPTRIFEAAAAGACLITDAWPGIETFLEPDAEVLVAHDGREVLSILNGLTTERAQAIGGKARARMLACHTYARRADIVDDVFRARLAAKRKETAA</sequence>